<sequence>MATFITLATFTDQGIRNVKDSPDRFVAFKGLAEQLGLSVKTAYWTVGSYDLVLIVEGDEAAATTLLLKTGQLGNVRTQTLRGYSEQEFRRLLGGL</sequence>
<gene>
    <name evidence="1" type="ORF">FXN65_21165</name>
</gene>
<keyword evidence="2" id="KW-1185">Reference proteome</keyword>
<protein>
    <submittedName>
        <fullName evidence="1">GYD domain-containing protein</fullName>
    </submittedName>
</protein>
<organism evidence="1 2">
    <name type="scientific">Metapseudomonas lalkuanensis</name>
    <dbReference type="NCBI Taxonomy" id="2604832"/>
    <lineage>
        <taxon>Bacteria</taxon>
        <taxon>Pseudomonadati</taxon>
        <taxon>Pseudomonadota</taxon>
        <taxon>Gammaproteobacteria</taxon>
        <taxon>Pseudomonadales</taxon>
        <taxon>Pseudomonadaceae</taxon>
        <taxon>Metapseudomonas</taxon>
    </lineage>
</organism>
<dbReference type="AlphaFoldDB" id="A0A5J6QNU8"/>
<evidence type="ECO:0000313" key="2">
    <source>
        <dbReference type="Proteomes" id="UP000327179"/>
    </source>
</evidence>
<dbReference type="EMBL" id="CP043311">
    <property type="protein sequence ID" value="QEY64448.1"/>
    <property type="molecule type" value="Genomic_DNA"/>
</dbReference>
<name>A0A5J6QNU8_9GAMM</name>
<proteinExistence type="predicted"/>
<dbReference type="RefSeq" id="WP_151136092.1">
    <property type="nucleotide sequence ID" value="NZ_CP043311.1"/>
</dbReference>
<dbReference type="KEGG" id="plal:FXN65_21165"/>
<reference evidence="1 2" key="1">
    <citation type="submission" date="2019-08" db="EMBL/GenBank/DDBJ databases">
        <title>Whole-genome Sequencing of e-waste polymer degrading bacterium Pseudomonas sp. strain PE08.</title>
        <authorList>
            <person name="Kirdat K."/>
            <person name="Debbarma P."/>
            <person name="Narawade N."/>
            <person name="Suyal D."/>
            <person name="Thorat V."/>
            <person name="Shouche Y."/>
            <person name="Goel R."/>
            <person name="Yadav A."/>
        </authorList>
    </citation>
    <scope>NUCLEOTIDE SEQUENCE [LARGE SCALE GENOMIC DNA]</scope>
    <source>
        <strain evidence="1 2">PE08</strain>
    </source>
</reference>
<dbReference type="InterPro" id="IPR014845">
    <property type="entry name" value="GYD/TTHA1554"/>
</dbReference>
<evidence type="ECO:0000313" key="1">
    <source>
        <dbReference type="EMBL" id="QEY64448.1"/>
    </source>
</evidence>
<accession>A0A5J6QNU8</accession>
<dbReference type="Pfam" id="PF08734">
    <property type="entry name" value="GYD"/>
    <property type="match status" value="1"/>
</dbReference>
<dbReference type="Proteomes" id="UP000327179">
    <property type="component" value="Chromosome"/>
</dbReference>